<dbReference type="OrthoDB" id="5195507at2"/>
<proteinExistence type="predicted"/>
<protein>
    <submittedName>
        <fullName evidence="2">Pimeloyl-ACP methyl ester carboxylesterase</fullName>
    </submittedName>
</protein>
<dbReference type="Gene3D" id="3.40.50.1820">
    <property type="entry name" value="alpha/beta hydrolase"/>
    <property type="match status" value="1"/>
</dbReference>
<keyword evidence="3" id="KW-1185">Reference proteome</keyword>
<dbReference type="InterPro" id="IPR000639">
    <property type="entry name" value="Epox_hydrolase-like"/>
</dbReference>
<evidence type="ECO:0000313" key="2">
    <source>
        <dbReference type="EMBL" id="SFN57782.1"/>
    </source>
</evidence>
<dbReference type="PRINTS" id="PR00111">
    <property type="entry name" value="ABHYDROLASE"/>
</dbReference>
<dbReference type="InterPro" id="IPR029058">
    <property type="entry name" value="AB_hydrolase_fold"/>
</dbReference>
<sequence length="298" mass="32768">MTDRSPYSARLDRIPVSRRSVRTGSSLTSYWEYGSSGEKPTIVMVHGFRGDHHGLEPVVAHLEGFHILSPDLPGFGESEPLAGTHDIDGYAAWLNEFVSAVDLPNPPVILGHSFGSIVVSGALARTGLRARRVILVNPIAAPALAGPRGILTRLAVFYYLMGARLPEPLGFALLRNRAIVRVMSVTMAKTKDRELRRWIHDQHDLYFSAFGTRAVVLEAFKASVGNDVSEFAADIVDRTLLIAADQDDITPIAAQHLLVRRFPDATLEILPGVGHLIHYEVPEQAAELIRRFLAEDPE</sequence>
<name>A0A1I5A5R0_9MICO</name>
<evidence type="ECO:0000313" key="3">
    <source>
        <dbReference type="Proteomes" id="UP000198867"/>
    </source>
</evidence>
<dbReference type="InterPro" id="IPR000073">
    <property type="entry name" value="AB_hydrolase_1"/>
</dbReference>
<dbReference type="InterPro" id="IPR050266">
    <property type="entry name" value="AB_hydrolase_sf"/>
</dbReference>
<dbReference type="SUPFAM" id="SSF53474">
    <property type="entry name" value="alpha/beta-Hydrolases"/>
    <property type="match status" value="1"/>
</dbReference>
<dbReference type="STRING" id="995034.SAMN05216219_1194"/>
<dbReference type="AlphaFoldDB" id="A0A1I5A5R0"/>
<reference evidence="3" key="1">
    <citation type="submission" date="2016-10" db="EMBL/GenBank/DDBJ databases">
        <authorList>
            <person name="Varghese N."/>
            <person name="Submissions S."/>
        </authorList>
    </citation>
    <scope>NUCLEOTIDE SEQUENCE [LARGE SCALE GENOMIC DNA]</scope>
    <source>
        <strain evidence="3">CGMCC 1.11101</strain>
    </source>
</reference>
<dbReference type="Pfam" id="PF12697">
    <property type="entry name" value="Abhydrolase_6"/>
    <property type="match status" value="1"/>
</dbReference>
<accession>A0A1I5A5R0</accession>
<feature type="domain" description="AB hydrolase-1" evidence="1">
    <location>
        <begin position="42"/>
        <end position="287"/>
    </location>
</feature>
<dbReference type="EMBL" id="FOVM01000003">
    <property type="protein sequence ID" value="SFN57782.1"/>
    <property type="molecule type" value="Genomic_DNA"/>
</dbReference>
<dbReference type="GO" id="GO:0003824">
    <property type="term" value="F:catalytic activity"/>
    <property type="evidence" value="ECO:0007669"/>
    <property type="project" value="InterPro"/>
</dbReference>
<dbReference type="PANTHER" id="PTHR43798:SF33">
    <property type="entry name" value="HYDROLASE, PUTATIVE (AFU_ORTHOLOGUE AFUA_2G14860)-RELATED"/>
    <property type="match status" value="1"/>
</dbReference>
<organism evidence="2 3">
    <name type="scientific">Mycetocola miduiensis</name>
    <dbReference type="NCBI Taxonomy" id="995034"/>
    <lineage>
        <taxon>Bacteria</taxon>
        <taxon>Bacillati</taxon>
        <taxon>Actinomycetota</taxon>
        <taxon>Actinomycetes</taxon>
        <taxon>Micrococcales</taxon>
        <taxon>Microbacteriaceae</taxon>
        <taxon>Mycetocola</taxon>
    </lineage>
</organism>
<dbReference type="PRINTS" id="PR00412">
    <property type="entry name" value="EPOXHYDRLASE"/>
</dbReference>
<gene>
    <name evidence="2" type="ORF">SAMN05216219_1194</name>
</gene>
<evidence type="ECO:0000259" key="1">
    <source>
        <dbReference type="Pfam" id="PF12697"/>
    </source>
</evidence>
<dbReference type="Proteomes" id="UP000198867">
    <property type="component" value="Unassembled WGS sequence"/>
</dbReference>
<dbReference type="GO" id="GO:0016020">
    <property type="term" value="C:membrane"/>
    <property type="evidence" value="ECO:0007669"/>
    <property type="project" value="TreeGrafter"/>
</dbReference>
<dbReference type="RefSeq" id="WP_090709728.1">
    <property type="nucleotide sequence ID" value="NZ_FOVM01000003.1"/>
</dbReference>
<dbReference type="PANTHER" id="PTHR43798">
    <property type="entry name" value="MONOACYLGLYCEROL LIPASE"/>
    <property type="match status" value="1"/>
</dbReference>